<dbReference type="AlphaFoldDB" id="A0A368KMH5"/>
<sequence length="70" mass="7994">MLSISEVSVLRTFRKFYMEPGEMLCFNGVDLATKTPALDSLVNKDFLIREKFNGAFSLTRAGYVKMRHTT</sequence>
<name>A0A368KMH5_9BACT</name>
<protein>
    <submittedName>
        <fullName evidence="1">Uncharacterized protein</fullName>
    </submittedName>
</protein>
<reference evidence="1 2" key="1">
    <citation type="submission" date="2018-07" db="EMBL/GenBank/DDBJ databases">
        <title>Comparative genomes isolates from brazilian mangrove.</title>
        <authorList>
            <person name="De Araujo J.E."/>
            <person name="Taketani R.G."/>
            <person name="Silva M.C.P."/>
            <person name="Lourenco M.V."/>
            <person name="Oliveira V.M."/>
            <person name="Andreote F.D."/>
        </authorList>
    </citation>
    <scope>NUCLEOTIDE SEQUENCE [LARGE SCALE GENOMIC DNA]</scope>
    <source>
        <strain evidence="1 2">HEX PRIS-MGV</strain>
    </source>
</reference>
<organism evidence="1 2">
    <name type="scientific">Bremerella cremea</name>
    <dbReference type="NCBI Taxonomy" id="1031537"/>
    <lineage>
        <taxon>Bacteria</taxon>
        <taxon>Pseudomonadati</taxon>
        <taxon>Planctomycetota</taxon>
        <taxon>Planctomycetia</taxon>
        <taxon>Pirellulales</taxon>
        <taxon>Pirellulaceae</taxon>
        <taxon>Bremerella</taxon>
    </lineage>
</organism>
<accession>A0A368KMH5</accession>
<dbReference type="Proteomes" id="UP000253562">
    <property type="component" value="Unassembled WGS sequence"/>
</dbReference>
<evidence type="ECO:0000313" key="1">
    <source>
        <dbReference type="EMBL" id="RCS43902.1"/>
    </source>
</evidence>
<gene>
    <name evidence="1" type="ORF">DTL42_18080</name>
</gene>
<comment type="caution">
    <text evidence="1">The sequence shown here is derived from an EMBL/GenBank/DDBJ whole genome shotgun (WGS) entry which is preliminary data.</text>
</comment>
<proteinExistence type="predicted"/>
<evidence type="ECO:0000313" key="2">
    <source>
        <dbReference type="Proteomes" id="UP000253562"/>
    </source>
</evidence>
<dbReference type="EMBL" id="QPEX01000037">
    <property type="protein sequence ID" value="RCS43902.1"/>
    <property type="molecule type" value="Genomic_DNA"/>
</dbReference>